<evidence type="ECO:0000313" key="3">
    <source>
        <dbReference type="EMBL" id="KAF5767844.1"/>
    </source>
</evidence>
<dbReference type="EMBL" id="MNCJ02000329">
    <property type="protein sequence ID" value="KAF5767844.1"/>
    <property type="molecule type" value="Genomic_DNA"/>
</dbReference>
<reference evidence="4" key="2">
    <citation type="submission" date="2017-02" db="EMBL/GenBank/DDBJ databases">
        <title>Sunflower complete genome.</title>
        <authorList>
            <person name="Langlade N."/>
            <person name="Munos S."/>
        </authorList>
    </citation>
    <scope>NUCLEOTIDE SEQUENCE [LARGE SCALE GENOMIC DNA]</scope>
    <source>
        <tissue evidence="4">Leaves</tissue>
    </source>
</reference>
<evidence type="ECO:0000256" key="1">
    <source>
        <dbReference type="SAM" id="Coils"/>
    </source>
</evidence>
<gene>
    <name evidence="4" type="ORF">HannXRQ_Chr14g0432411</name>
    <name evidence="3" type="ORF">HanXRQr2_Chr14g0629461</name>
</gene>
<name>A0A251SEH4_HELAN</name>
<sequence>MGKDWDKSHNIYCLLDAHYTDNTPFKVIAKFLRESKIHKALTDKTEVYESHVRRFWSSVRYEEKEKMIYSTVRKKDENDQDIDVEIKFNVGDLRRVLELDDSDSDPIIIPERLCKGLWCRMGFSGNLNGKMLKTVFSKPYKFMIHCVVHALAHRKGAYDETSDYIMNIITCLVLNRPYNVSQVIFDHLVDNVKAGSGKYIMYPRFIQMIIDDLVKDIPKDAHDILGLRNMTADTISRLSKGPDQRARRMICRIDNPAYVAPENDAWRHENSNSESEDNKMNEMIEKKLRYWFVKDGKRKRTPKTSPAEESTPKIVVKGPSKESQQRLVDEPVLELSEVLQQGADLLKHSLESFLKKNEEVSTQKDQSTSVQAESVKETDSEGVARDDSSDADAESAETETEIDMATLGRGKVQMKKKPQKKKKGSDDEDSTYTPLVEEKKKLCPAKSLDFHNKHNICCTLDKTLRNMSSFVEILKFIEDSRIHKALTDQHKCYESHVRAFWNSAHYVEDDKAIHSTVKMKDDNNKDIDVAVKITVEDIRRVLDLKDKDEDPIYIPERLCKGLWFRMGYTGSVNDQAYVKSKLSKPYKFLVHSVIHALGHRKGGYDESADYIMNIITCLILNRPYNISQMIFNHMLGNMNGERFLQYPRFVQMLLDDQIPNLPKIDDDELVLEHMDNETLKRLDVYEGIEKGKEPKFRKKFAAIEKSDYQAPADDKWRHDDSDSGSETEKMKLFEPKKTRWWVMKDDKKNPTPKAAPKKSPPHLIDDVPPENVNVAGDYVEISVDEFANIAATQEARDAAAKAGGKNIEAMKEPLVEGEVHTDSSETEGEIDVAPTTYVSGKIKMKGPSEAEKITKGKEGKMKRKAQPTGEVLTRKKVRKTMKDTSGIPEVENVEIEVPVQSEFGMGYIPFFKLAKKVAELEKAKAESDAELKETKEKIKQVEAENVVLKNEMLAMNDQIEDVKAGNNALNEMIDELLTTNCELNDANTAISHANEIMQKEIEDLKADKENKSKQIEMLYAVIEDRLGINVHAAYDDIEIRRAEEATKKDKGKGIAVEEASEEVLESSSQREQQPDVVEVNDENPLVLAQQFVLVGKAKSESYYSREDNARRIEVERRRLKAKEANKASTVLMRLMQLQH</sequence>
<feature type="coiled-coil region" evidence="1">
    <location>
        <begin position="994"/>
        <end position="1021"/>
    </location>
</feature>
<dbReference type="Proteomes" id="UP000215914">
    <property type="component" value="Chromosome 14"/>
</dbReference>
<keyword evidence="1" id="KW-0175">Coiled coil</keyword>
<keyword evidence="5" id="KW-1185">Reference proteome</keyword>
<accession>A0A251SEH4</accession>
<feature type="region of interest" description="Disordered" evidence="2">
    <location>
        <begin position="711"/>
        <end position="730"/>
    </location>
</feature>
<evidence type="ECO:0000313" key="4">
    <source>
        <dbReference type="EMBL" id="OTF97237.1"/>
    </source>
</evidence>
<feature type="compositionally biased region" description="Polar residues" evidence="2">
    <location>
        <begin position="363"/>
        <end position="372"/>
    </location>
</feature>
<dbReference type="AlphaFoldDB" id="A0A251SEH4"/>
<protein>
    <submittedName>
        <fullName evidence="4">Uncharacterized protein</fullName>
    </submittedName>
</protein>
<feature type="compositionally biased region" description="Basic residues" evidence="2">
    <location>
        <begin position="412"/>
        <end position="423"/>
    </location>
</feature>
<feature type="coiled-coil region" evidence="1">
    <location>
        <begin position="913"/>
        <end position="958"/>
    </location>
</feature>
<reference evidence="3" key="3">
    <citation type="submission" date="2020-06" db="EMBL/GenBank/DDBJ databases">
        <title>Helianthus annuus Genome sequencing and assembly Release 2.</title>
        <authorList>
            <person name="Gouzy J."/>
            <person name="Langlade N."/>
            <person name="Munos S."/>
        </authorList>
    </citation>
    <scope>NUCLEOTIDE SEQUENCE</scope>
    <source>
        <tissue evidence="3">Leaves</tissue>
    </source>
</reference>
<organism evidence="4 5">
    <name type="scientific">Helianthus annuus</name>
    <name type="common">Common sunflower</name>
    <dbReference type="NCBI Taxonomy" id="4232"/>
    <lineage>
        <taxon>Eukaryota</taxon>
        <taxon>Viridiplantae</taxon>
        <taxon>Streptophyta</taxon>
        <taxon>Embryophyta</taxon>
        <taxon>Tracheophyta</taxon>
        <taxon>Spermatophyta</taxon>
        <taxon>Magnoliopsida</taxon>
        <taxon>eudicotyledons</taxon>
        <taxon>Gunneridae</taxon>
        <taxon>Pentapetalae</taxon>
        <taxon>asterids</taxon>
        <taxon>campanulids</taxon>
        <taxon>Asterales</taxon>
        <taxon>Asteraceae</taxon>
        <taxon>Asteroideae</taxon>
        <taxon>Heliantheae alliance</taxon>
        <taxon>Heliantheae</taxon>
        <taxon>Helianthus</taxon>
    </lineage>
</organism>
<feature type="compositionally biased region" description="Acidic residues" evidence="2">
    <location>
        <begin position="389"/>
        <end position="402"/>
    </location>
</feature>
<dbReference type="InParanoid" id="A0A251SEH4"/>
<feature type="region of interest" description="Disordered" evidence="2">
    <location>
        <begin position="297"/>
        <end position="327"/>
    </location>
</feature>
<feature type="region of interest" description="Disordered" evidence="2">
    <location>
        <begin position="744"/>
        <end position="769"/>
    </location>
</feature>
<feature type="region of interest" description="Disordered" evidence="2">
    <location>
        <begin position="357"/>
        <end position="432"/>
    </location>
</feature>
<evidence type="ECO:0000256" key="2">
    <source>
        <dbReference type="SAM" id="MobiDB-lite"/>
    </source>
</evidence>
<proteinExistence type="predicted"/>
<dbReference type="EMBL" id="CM007903">
    <property type="protein sequence ID" value="OTF97237.1"/>
    <property type="molecule type" value="Genomic_DNA"/>
</dbReference>
<feature type="compositionally biased region" description="Basic and acidic residues" evidence="2">
    <location>
        <begin position="374"/>
        <end position="388"/>
    </location>
</feature>
<evidence type="ECO:0000313" key="5">
    <source>
        <dbReference type="Proteomes" id="UP000215914"/>
    </source>
</evidence>
<reference evidence="3 5" key="1">
    <citation type="journal article" date="2017" name="Nature">
        <title>The sunflower genome provides insights into oil metabolism, flowering and Asterid evolution.</title>
        <authorList>
            <person name="Badouin H."/>
            <person name="Gouzy J."/>
            <person name="Grassa C.J."/>
            <person name="Murat F."/>
            <person name="Staton S.E."/>
            <person name="Cottret L."/>
            <person name="Lelandais-Briere C."/>
            <person name="Owens G.L."/>
            <person name="Carrere S."/>
            <person name="Mayjonade B."/>
            <person name="Legrand L."/>
            <person name="Gill N."/>
            <person name="Kane N.C."/>
            <person name="Bowers J.E."/>
            <person name="Hubner S."/>
            <person name="Bellec A."/>
            <person name="Berard A."/>
            <person name="Berges H."/>
            <person name="Blanchet N."/>
            <person name="Boniface M.C."/>
            <person name="Brunel D."/>
            <person name="Catrice O."/>
            <person name="Chaidir N."/>
            <person name="Claudel C."/>
            <person name="Donnadieu C."/>
            <person name="Faraut T."/>
            <person name="Fievet G."/>
            <person name="Helmstetter N."/>
            <person name="King M."/>
            <person name="Knapp S.J."/>
            <person name="Lai Z."/>
            <person name="Le Paslier M.C."/>
            <person name="Lippi Y."/>
            <person name="Lorenzon L."/>
            <person name="Mandel J.R."/>
            <person name="Marage G."/>
            <person name="Marchand G."/>
            <person name="Marquand E."/>
            <person name="Bret-Mestries E."/>
            <person name="Morien E."/>
            <person name="Nambeesan S."/>
            <person name="Nguyen T."/>
            <person name="Pegot-Espagnet P."/>
            <person name="Pouilly N."/>
            <person name="Raftis F."/>
            <person name="Sallet E."/>
            <person name="Schiex T."/>
            <person name="Thomas J."/>
            <person name="Vandecasteele C."/>
            <person name="Vares D."/>
            <person name="Vear F."/>
            <person name="Vautrin S."/>
            <person name="Crespi M."/>
            <person name="Mangin B."/>
            <person name="Burke J.M."/>
            <person name="Salse J."/>
            <person name="Munos S."/>
            <person name="Vincourt P."/>
            <person name="Rieseberg L.H."/>
            <person name="Langlade N.B."/>
        </authorList>
    </citation>
    <scope>NUCLEOTIDE SEQUENCE [LARGE SCALE GENOMIC DNA]</scope>
    <source>
        <strain evidence="5">cv. SF193</strain>
        <tissue evidence="3">Leaves</tissue>
    </source>
</reference>
<dbReference type="Gramene" id="mRNA:HanXRQr2_Chr14g0629461">
    <property type="protein sequence ID" value="mRNA:HanXRQr2_Chr14g0629461"/>
    <property type="gene ID" value="HanXRQr2_Chr14g0629461"/>
</dbReference>